<protein>
    <submittedName>
        <fullName evidence="6">Sema domain-containing protein</fullName>
    </submittedName>
</protein>
<dbReference type="SMART" id="SM00630">
    <property type="entry name" value="Sema"/>
    <property type="match status" value="1"/>
</dbReference>
<dbReference type="PANTHER" id="PTHR11036:SF79">
    <property type="entry name" value="SEMAPHORIN 5C, ISOFORM A"/>
    <property type="match status" value="1"/>
</dbReference>
<sequence length="316" mass="35999">MDTLFPLYVFVLFALYIGHVVAVENFVTAEVMFSLYDDTIKVPYEGVSQTLIYFEQKGIVDFRPILLDDKHNQVIVGARDHVFRLNEQSLAPLEKFEWLASSDSVEACLMRWSDKFDCRNFIRMLIMKDDSSLLICGTNAFSPACMWRNANGLSASVQDPFNGIGYVPFSPRYDHTYLFSRENHLYTGVGIDTSGDDSSFLRMMPDGLFLRIEKANSLSLNEPVFVAAFDVDPFVYFFFRETAMEVLSSGKVTYARIARVCKNDIGGTIRLHGYWTTFTKARLVCGVSESDSLNFVRAVEYVEEEQSFYAIFTSSE</sequence>
<dbReference type="GO" id="GO:0045499">
    <property type="term" value="F:chemorepellent activity"/>
    <property type="evidence" value="ECO:0007669"/>
    <property type="project" value="TreeGrafter"/>
</dbReference>
<keyword evidence="2" id="KW-0732">Signal</keyword>
<dbReference type="AlphaFoldDB" id="A0A183IW71"/>
<dbReference type="InterPro" id="IPR027231">
    <property type="entry name" value="Semaphorin"/>
</dbReference>
<evidence type="ECO:0000256" key="2">
    <source>
        <dbReference type="SAM" id="SignalP"/>
    </source>
</evidence>
<dbReference type="EMBL" id="UZAM01011020">
    <property type="protein sequence ID" value="VDP14550.1"/>
    <property type="molecule type" value="Genomic_DNA"/>
</dbReference>
<dbReference type="GO" id="GO:0007411">
    <property type="term" value="P:axon guidance"/>
    <property type="evidence" value="ECO:0007669"/>
    <property type="project" value="TreeGrafter"/>
</dbReference>
<organism evidence="6">
    <name type="scientific">Soboliphyme baturini</name>
    <dbReference type="NCBI Taxonomy" id="241478"/>
    <lineage>
        <taxon>Eukaryota</taxon>
        <taxon>Metazoa</taxon>
        <taxon>Ecdysozoa</taxon>
        <taxon>Nematoda</taxon>
        <taxon>Enoplea</taxon>
        <taxon>Dorylaimia</taxon>
        <taxon>Dioctophymatida</taxon>
        <taxon>Dioctophymatoidea</taxon>
        <taxon>Soboliphymatidae</taxon>
        <taxon>Soboliphyme</taxon>
    </lineage>
</organism>
<dbReference type="GO" id="GO:0005886">
    <property type="term" value="C:plasma membrane"/>
    <property type="evidence" value="ECO:0007669"/>
    <property type="project" value="TreeGrafter"/>
</dbReference>
<dbReference type="OrthoDB" id="9988752at2759"/>
<comment type="caution">
    <text evidence="1">Lacks conserved residue(s) required for the propagation of feature annotation.</text>
</comment>
<dbReference type="GO" id="GO:0030215">
    <property type="term" value="F:semaphorin receptor binding"/>
    <property type="evidence" value="ECO:0007669"/>
    <property type="project" value="InterPro"/>
</dbReference>
<proteinExistence type="predicted"/>
<evidence type="ECO:0000256" key="1">
    <source>
        <dbReference type="PROSITE-ProRule" id="PRU00352"/>
    </source>
</evidence>
<dbReference type="InterPro" id="IPR036352">
    <property type="entry name" value="Semap_dom_sf"/>
</dbReference>
<accession>A0A183IW71</accession>
<dbReference type="SUPFAM" id="SSF101912">
    <property type="entry name" value="Sema domain"/>
    <property type="match status" value="1"/>
</dbReference>
<dbReference type="PROSITE" id="PS51004">
    <property type="entry name" value="SEMA"/>
    <property type="match status" value="1"/>
</dbReference>
<evidence type="ECO:0000313" key="6">
    <source>
        <dbReference type="WBParaSite" id="SBAD_0000816101-mRNA-1"/>
    </source>
</evidence>
<feature type="domain" description="Sema" evidence="3">
    <location>
        <begin position="39"/>
        <end position="316"/>
    </location>
</feature>
<dbReference type="InterPro" id="IPR001627">
    <property type="entry name" value="Semap_dom"/>
</dbReference>
<dbReference type="WBParaSite" id="SBAD_0000816101-mRNA-1">
    <property type="protein sequence ID" value="SBAD_0000816101-mRNA-1"/>
    <property type="gene ID" value="SBAD_0000816101"/>
</dbReference>
<feature type="signal peptide" evidence="2">
    <location>
        <begin position="1"/>
        <end position="22"/>
    </location>
</feature>
<dbReference type="GO" id="GO:0030335">
    <property type="term" value="P:positive regulation of cell migration"/>
    <property type="evidence" value="ECO:0007669"/>
    <property type="project" value="TreeGrafter"/>
</dbReference>
<keyword evidence="5" id="KW-1185">Reference proteome</keyword>
<reference evidence="4 5" key="2">
    <citation type="submission" date="2018-11" db="EMBL/GenBank/DDBJ databases">
        <authorList>
            <consortium name="Pathogen Informatics"/>
        </authorList>
    </citation>
    <scope>NUCLEOTIDE SEQUENCE [LARGE SCALE GENOMIC DNA]</scope>
</reference>
<dbReference type="Proteomes" id="UP000270296">
    <property type="component" value="Unassembled WGS sequence"/>
</dbReference>
<gene>
    <name evidence="4" type="ORF">SBAD_LOCUS7868</name>
</gene>
<evidence type="ECO:0000259" key="3">
    <source>
        <dbReference type="PROSITE" id="PS51004"/>
    </source>
</evidence>
<reference evidence="6" key="1">
    <citation type="submission" date="2016-06" db="UniProtKB">
        <authorList>
            <consortium name="WormBaseParasite"/>
        </authorList>
    </citation>
    <scope>IDENTIFICATION</scope>
</reference>
<dbReference type="InterPro" id="IPR015943">
    <property type="entry name" value="WD40/YVTN_repeat-like_dom_sf"/>
</dbReference>
<feature type="chain" id="PRO_5043140274" evidence="2">
    <location>
        <begin position="23"/>
        <end position="316"/>
    </location>
</feature>
<dbReference type="Gene3D" id="2.130.10.10">
    <property type="entry name" value="YVTN repeat-like/Quinoprotein amine dehydrogenase"/>
    <property type="match status" value="1"/>
</dbReference>
<evidence type="ECO:0000313" key="5">
    <source>
        <dbReference type="Proteomes" id="UP000270296"/>
    </source>
</evidence>
<evidence type="ECO:0000313" key="4">
    <source>
        <dbReference type="EMBL" id="VDP14550.1"/>
    </source>
</evidence>
<dbReference type="PANTHER" id="PTHR11036">
    <property type="entry name" value="SEMAPHORIN"/>
    <property type="match status" value="1"/>
</dbReference>
<dbReference type="GO" id="GO:0071526">
    <property type="term" value="P:semaphorin-plexin signaling pathway"/>
    <property type="evidence" value="ECO:0007669"/>
    <property type="project" value="TreeGrafter"/>
</dbReference>
<name>A0A183IW71_9BILA</name>